<organism evidence="11 12">
    <name type="scientific">Neospora caninum (strain Liverpool)</name>
    <dbReference type="NCBI Taxonomy" id="572307"/>
    <lineage>
        <taxon>Eukaryota</taxon>
        <taxon>Sar</taxon>
        <taxon>Alveolata</taxon>
        <taxon>Apicomplexa</taxon>
        <taxon>Conoidasida</taxon>
        <taxon>Coccidia</taxon>
        <taxon>Eucoccidiorida</taxon>
        <taxon>Eimeriorina</taxon>
        <taxon>Sarcocystidae</taxon>
        <taxon>Neospora</taxon>
    </lineage>
</organism>
<evidence type="ECO:0000256" key="10">
    <source>
        <dbReference type="SAM" id="MobiDB-lite"/>
    </source>
</evidence>
<name>F0VRN5_NEOCL</name>
<evidence type="ECO:0000256" key="7">
    <source>
        <dbReference type="ARBA" id="ARBA00023212"/>
    </source>
</evidence>
<evidence type="ECO:0008006" key="13">
    <source>
        <dbReference type="Google" id="ProtNLM"/>
    </source>
</evidence>
<evidence type="ECO:0000256" key="5">
    <source>
        <dbReference type="ARBA" id="ARBA00022737"/>
    </source>
</evidence>
<dbReference type="InParanoid" id="F0VRN5"/>
<feature type="compositionally biased region" description="Basic and acidic residues" evidence="10">
    <location>
        <begin position="1578"/>
        <end position="1597"/>
    </location>
</feature>
<evidence type="ECO:0000256" key="2">
    <source>
        <dbReference type="ARBA" id="ARBA00004245"/>
    </source>
</evidence>
<dbReference type="PANTHER" id="PTHR14885:SF1">
    <property type="entry name" value="CILIA- AND FLAGELLA-ASSOCIATED PROTEIN 43"/>
    <property type="match status" value="1"/>
</dbReference>
<accession>F0VRN5</accession>
<feature type="region of interest" description="Disordered" evidence="10">
    <location>
        <begin position="1092"/>
        <end position="1123"/>
    </location>
</feature>
<keyword evidence="8" id="KW-0966">Cell projection</keyword>
<protein>
    <recommendedName>
        <fullName evidence="13">Cilia- and flagella-associated protein 43</fullName>
    </recommendedName>
</protein>
<dbReference type="GO" id="GO:0005930">
    <property type="term" value="C:axoneme"/>
    <property type="evidence" value="ECO:0007669"/>
    <property type="project" value="TreeGrafter"/>
</dbReference>
<evidence type="ECO:0000256" key="3">
    <source>
        <dbReference type="ARBA" id="ARBA00022490"/>
    </source>
</evidence>
<dbReference type="GO" id="GO:0060271">
    <property type="term" value="P:cilium assembly"/>
    <property type="evidence" value="ECO:0007669"/>
    <property type="project" value="TreeGrafter"/>
</dbReference>
<evidence type="ECO:0000256" key="8">
    <source>
        <dbReference type="ARBA" id="ARBA00023273"/>
    </source>
</evidence>
<feature type="region of interest" description="Disordered" evidence="10">
    <location>
        <begin position="1574"/>
        <end position="1603"/>
    </location>
</feature>
<proteinExistence type="predicted"/>
<feature type="coiled-coil region" evidence="9">
    <location>
        <begin position="1708"/>
        <end position="1735"/>
    </location>
</feature>
<feature type="coiled-coil region" evidence="9">
    <location>
        <begin position="1299"/>
        <end position="1351"/>
    </location>
</feature>
<keyword evidence="12" id="KW-1185">Reference proteome</keyword>
<dbReference type="RefSeq" id="XP_003886408.1">
    <property type="nucleotide sequence ID" value="XM_003886359.1"/>
</dbReference>
<feature type="region of interest" description="Disordered" evidence="10">
    <location>
        <begin position="1354"/>
        <end position="1377"/>
    </location>
</feature>
<dbReference type="VEuPathDB" id="ToxoDB:NCLIV_068070"/>
<keyword evidence="4" id="KW-0853">WD repeat</keyword>
<comment type="subcellular location">
    <subcellularLocation>
        <location evidence="1">Cell projection</location>
        <location evidence="1">Cilium</location>
    </subcellularLocation>
    <subcellularLocation>
        <location evidence="2">Cytoplasm</location>
        <location evidence="2">Cytoskeleton</location>
    </subcellularLocation>
</comment>
<evidence type="ECO:0000313" key="11">
    <source>
        <dbReference type="EMBL" id="CBZ56383.1"/>
    </source>
</evidence>
<dbReference type="SUPFAM" id="SSF50978">
    <property type="entry name" value="WD40 repeat-like"/>
    <property type="match status" value="1"/>
</dbReference>
<evidence type="ECO:0000256" key="4">
    <source>
        <dbReference type="ARBA" id="ARBA00022574"/>
    </source>
</evidence>
<feature type="region of interest" description="Disordered" evidence="10">
    <location>
        <begin position="735"/>
        <end position="755"/>
    </location>
</feature>
<feature type="coiled-coil region" evidence="9">
    <location>
        <begin position="1630"/>
        <end position="1664"/>
    </location>
</feature>
<feature type="coiled-coil region" evidence="9">
    <location>
        <begin position="915"/>
        <end position="942"/>
    </location>
</feature>
<dbReference type="PANTHER" id="PTHR14885">
    <property type="entry name" value="CILIA- AND FLAGELLA-ASSOCIATED PROTEIN 43-RELATED"/>
    <property type="match status" value="1"/>
</dbReference>
<evidence type="ECO:0000256" key="9">
    <source>
        <dbReference type="SAM" id="Coils"/>
    </source>
</evidence>
<sequence length="1743" mass="192175">MTTTILLVEPLRNLLYYAYLGEKRVLSQTRLVKHFSFIIKAPEVADEPSHESPLLGEVCALGFSACGRKLYCLSLSLAKKQDDLETFLPSPADLDGEPSRLANTQKEGVELLGKRGLITAVSITVFDTAACSEVTRTEIHVSGLGSTPRRLSVCRTNPNLIALWSRTSLSFVELLATGEKPTSAANVTEAIGEEAGFAIVDLTWFSLPLKRPEKDLCCCCVAASTGINFVFQLTEEKSVVAAKILWTFRTSSSVTCLLFSDPYLVTCHSDLSVLFSKRNTEFTTPFDPSGYPDDHKNSLLSRKSTLRLLTRQVAADGLQQPLLEATVARDALSSVLFLPSKKGVFDFFQRVNLANSAALDLPQTLDGGDQPQAGSKRLSQSDKSRKLSSMRPRGEGLDNGAAAIAHVKLETRLLGLSSHQPLVGLVTRHRRTGAPQLGLQVDTVTATCTGLIRTSMVQLVGLDNRPARSKSTCVPKSHISLPSRLSCLGSSEHAKLGWVVLAGSEKGVLRWLNLDEARLVRELRVAEGPVRGLTACPEGVEGAAASSLLWGALFDDDTLAFLRTTDESLSFSSANSKDFVVLGTVSLSTALGLHKKCPLGAVLLDCCPAALCVLDMGVYVGTSRGEVFCFDFPQLLGEQQDLSRGVGALLRSPPASPLYSLSVTNSPVRSLAVPSLVFAPVSASVSAPVSPPSSSLSSSFLPSSAVPAGPCGPLGDAVLLVATSMDGCAHAVRMPRRRRAEPNRGGSTASRVSEGREAIVSQAPHAASASDASRHLCRVLWTRDLRCSLASCGSSVFSSALAFASPAGEIHTLVATSMGRDGLLLWTPLVESGNEHSPDRSSPVAQSEAARLFCEVQRTSAIEYFQSDRQEETRSARGTGRRCLGSDDACVEIWRPVEPSVEKQLTWTRLGAEAVKEAQKTKEALEAEMKTIRDALNSLIRENETRSSLEALPREAFCIDVEVREKIAAEIEQERKKFRTRQHLQAVAFRALQDRFTEKFWKNMKRPGRAIASLAEKPEIVRDFPVAFPPVEQAMMERKVRFLRELEKREKKWLQSAAASDKSLLRMKVEDGVISMPWLERMQEEYITHAWTERDIHESPSGSGEASTAVEGTERPAGASDEGPFFEHVNKLRSLLYPALEVLSVSRRRMQSCLLNQVAAALRDAFNKIFDRVAAEKKRTVDQITQRVKMAHSLAEELKCEPGVAAYTFSPCEDPGALLKISKDDVLSELGFVPSWFTAREEDAARNEGNPDAGLDDASSRALKQMMDGHLKSKKDMSALEVKVERESWMSEVKPEDMTETQRKKVAEYEEKAAQLTALQEAYRKKQEGNLQRVKEEIRELKQKFHDKFNHLQAKRRKQSQALPSASSPSEAPAADLKKQASFHVGAGMPSDLAEDVKSPDGVDETLFRKVLQAREDKRATENRLAASFASLERVRRYMSCMQQRQQRDASVEAALVEKISEERHALEMLELDVKLLVEIKQGHIEVTSPTPVTTYEGACVVHKEAIERCNKTILAIGKQKIDTLEMIKEFRRKIVMLDWEKTVLDAEAREVEERTKDVHMFRVTKEIQNYLAASAHQSEKSPQEGRAKDAMPKDSTDSPLAENSGAKIADQLYTPQSDHPGAVHRNSQLDALDKKIRELQQDIKKKTSENAVLKKLASDLQQNVAYGQKIRQLRERPPGQPPRDGSPIAGAMDARGLNHQFTSLQYVRRLQHAARRHTDEIDKLREELNRLRERSVPMFEGG</sequence>
<reference evidence="12" key="1">
    <citation type="journal article" date="2012" name="PLoS Pathog.">
        <title>Comparative genomics of the apicomplexan parasites Toxoplasma gondii and Neospora caninum: Coccidia differing in host range and transmission strategy.</title>
        <authorList>
            <person name="Reid A.J."/>
            <person name="Vermont S.J."/>
            <person name="Cotton J.A."/>
            <person name="Harris D."/>
            <person name="Hill-Cawthorne G.A."/>
            <person name="Konen-Waisman S."/>
            <person name="Latham S.M."/>
            <person name="Mourier T."/>
            <person name="Norton R."/>
            <person name="Quail M.A."/>
            <person name="Sanders M."/>
            <person name="Shanmugam D."/>
            <person name="Sohal A."/>
            <person name="Wasmuth J.D."/>
            <person name="Brunk B."/>
            <person name="Grigg M.E."/>
            <person name="Howard J.C."/>
            <person name="Parkinson J."/>
            <person name="Roos D.S."/>
            <person name="Trees A.J."/>
            <person name="Berriman M."/>
            <person name="Pain A."/>
            <person name="Wastling J.M."/>
        </authorList>
    </citation>
    <scope>NUCLEOTIDE SEQUENCE [LARGE SCALE GENOMIC DNA]</scope>
    <source>
        <strain evidence="12">Liverpool</strain>
    </source>
</reference>
<evidence type="ECO:0000256" key="6">
    <source>
        <dbReference type="ARBA" id="ARBA00023054"/>
    </source>
</evidence>
<dbReference type="InterPro" id="IPR036322">
    <property type="entry name" value="WD40_repeat_dom_sf"/>
</dbReference>
<dbReference type="GeneID" id="13445606"/>
<dbReference type="Proteomes" id="UP000007494">
    <property type="component" value="Chromosome XII"/>
</dbReference>
<feature type="compositionally biased region" description="Low complexity" evidence="10">
    <location>
        <begin position="1360"/>
        <end position="1375"/>
    </location>
</feature>
<dbReference type="eggNOG" id="ENOG502QQ39">
    <property type="taxonomic scope" value="Eukaryota"/>
</dbReference>
<dbReference type="Pfam" id="PF25828">
    <property type="entry name" value="CC_Cfap43"/>
    <property type="match status" value="2"/>
</dbReference>
<keyword evidence="7" id="KW-0206">Cytoskeleton</keyword>
<keyword evidence="5" id="KW-0677">Repeat</keyword>
<dbReference type="OrthoDB" id="64353at2759"/>
<keyword evidence="3" id="KW-0963">Cytoplasm</keyword>
<keyword evidence="6 9" id="KW-0175">Coiled coil</keyword>
<gene>
    <name evidence="11" type="ORF">NCLIV_068070</name>
</gene>
<feature type="region of interest" description="Disordered" evidence="10">
    <location>
        <begin position="361"/>
        <end position="397"/>
    </location>
</feature>
<dbReference type="OMA" id="CRVLWTR"/>
<evidence type="ECO:0000256" key="1">
    <source>
        <dbReference type="ARBA" id="ARBA00004138"/>
    </source>
</evidence>
<evidence type="ECO:0000313" key="12">
    <source>
        <dbReference type="Proteomes" id="UP000007494"/>
    </source>
</evidence>
<dbReference type="EMBL" id="FR823393">
    <property type="protein sequence ID" value="CBZ56383.1"/>
    <property type="molecule type" value="Genomic_DNA"/>
</dbReference>